<protein>
    <submittedName>
        <fullName evidence="1">Uncharacterized protein</fullName>
    </submittedName>
</protein>
<gene>
    <name evidence="1" type="ORF">MRB53_018792</name>
</gene>
<dbReference type="EMBL" id="CM056813">
    <property type="protein sequence ID" value="KAJ8642098.1"/>
    <property type="molecule type" value="Genomic_DNA"/>
</dbReference>
<name>A0ACC2M942_PERAE</name>
<proteinExistence type="predicted"/>
<comment type="caution">
    <text evidence="1">The sequence shown here is derived from an EMBL/GenBank/DDBJ whole genome shotgun (WGS) entry which is preliminary data.</text>
</comment>
<organism evidence="1 2">
    <name type="scientific">Persea americana</name>
    <name type="common">Avocado</name>
    <dbReference type="NCBI Taxonomy" id="3435"/>
    <lineage>
        <taxon>Eukaryota</taxon>
        <taxon>Viridiplantae</taxon>
        <taxon>Streptophyta</taxon>
        <taxon>Embryophyta</taxon>
        <taxon>Tracheophyta</taxon>
        <taxon>Spermatophyta</taxon>
        <taxon>Magnoliopsida</taxon>
        <taxon>Magnoliidae</taxon>
        <taxon>Laurales</taxon>
        <taxon>Lauraceae</taxon>
        <taxon>Persea</taxon>
    </lineage>
</organism>
<keyword evidence="2" id="KW-1185">Reference proteome</keyword>
<evidence type="ECO:0000313" key="2">
    <source>
        <dbReference type="Proteomes" id="UP001234297"/>
    </source>
</evidence>
<evidence type="ECO:0000313" key="1">
    <source>
        <dbReference type="EMBL" id="KAJ8642098.1"/>
    </source>
</evidence>
<reference evidence="1 2" key="1">
    <citation type="journal article" date="2022" name="Hortic Res">
        <title>A haplotype resolved chromosomal level avocado genome allows analysis of novel avocado genes.</title>
        <authorList>
            <person name="Nath O."/>
            <person name="Fletcher S.J."/>
            <person name="Hayward A."/>
            <person name="Shaw L.M."/>
            <person name="Masouleh A.K."/>
            <person name="Furtado A."/>
            <person name="Henry R.J."/>
            <person name="Mitter N."/>
        </authorList>
    </citation>
    <scope>NUCLEOTIDE SEQUENCE [LARGE SCALE GENOMIC DNA]</scope>
    <source>
        <strain evidence="2">cv. Hass</strain>
    </source>
</reference>
<accession>A0ACC2M942</accession>
<sequence length="183" mass="20764">MVGLFNKAQLCIFGNLTKEDCIAIYLFSKEVRRLYRSSGAIYTGQYLKVVAIKLMTFVGGKPEYRHAPPTKVRVSLTRAGIPRIIPPFHRRAIRMRRDDRLVKLYLSLCSLSKLIMQWPEGRKVSPATIHVKNYSPGPRCIDIANTLAVSARLMLGSMEPKTMAVPLRLGFRWKPTWSSSPNT</sequence>
<dbReference type="Proteomes" id="UP001234297">
    <property type="component" value="Chromosome 5"/>
</dbReference>